<evidence type="ECO:0000256" key="4">
    <source>
        <dbReference type="ARBA" id="ARBA00023163"/>
    </source>
</evidence>
<dbReference type="CDD" id="cd06267">
    <property type="entry name" value="PBP1_LacI_sugar_binding-like"/>
    <property type="match status" value="1"/>
</dbReference>
<accession>A0A1V4EW14</accession>
<dbReference type="Gene3D" id="3.40.50.2300">
    <property type="match status" value="2"/>
</dbReference>
<dbReference type="Gene3D" id="1.10.10.10">
    <property type="entry name" value="Winged helix-like DNA-binding domain superfamily/Winged helix DNA-binding domain"/>
    <property type="match status" value="1"/>
</dbReference>
<sequence length="386" mass="43009">MTRSNGVNALAIESPLYEKIYLQLRDEILSGKIASGELLPPEPILSQRYGVSRITTTRALQILSEQGLIVRIRGKGTFVRKPALSKEETSGVLTEPSPKPIGYVVPNIRDTYGIEIFSGIECAISKRGGFLITERTYGDPDREQAAIRRLLELGVKGLIVYPVNGKYYNPEILRLSLEKFPVVLVDRLLPRIPIPSFTSDNRMAAYLLTEHLLHCGHQNIAFLAHAIDGTATLEDRYAGYVAAHRNANLPVAQKLCPAIFSETELDNRDHEYMDQCVSLTEAFFRTQKNVTAVVAAEYNFAMYAYEACNSLGYRVPDDMAIATFDGPCPKTTPWHFTHIRQDQCAMGTLAVESLWAQIENETTNDNASQTIPGRLILGNSTRMIAR</sequence>
<dbReference type="InterPro" id="IPR046335">
    <property type="entry name" value="LacI/GalR-like_sensor"/>
</dbReference>
<dbReference type="InterPro" id="IPR036390">
    <property type="entry name" value="WH_DNA-bd_sf"/>
</dbReference>
<comment type="caution">
    <text evidence="6">The sequence shown here is derived from an EMBL/GenBank/DDBJ whole genome shotgun (WGS) entry which is preliminary data.</text>
</comment>
<name>A0A1V4EW14_9BACL</name>
<dbReference type="PRINTS" id="PR00035">
    <property type="entry name" value="HTHGNTR"/>
</dbReference>
<dbReference type="PANTHER" id="PTHR30146">
    <property type="entry name" value="LACI-RELATED TRANSCRIPTIONAL REPRESSOR"/>
    <property type="match status" value="1"/>
</dbReference>
<evidence type="ECO:0000256" key="2">
    <source>
        <dbReference type="ARBA" id="ARBA00023015"/>
    </source>
</evidence>
<dbReference type="Proteomes" id="UP000190229">
    <property type="component" value="Unassembled WGS sequence"/>
</dbReference>
<feature type="domain" description="HTH gntR-type" evidence="5">
    <location>
        <begin position="14"/>
        <end position="82"/>
    </location>
</feature>
<dbReference type="SUPFAM" id="SSF46785">
    <property type="entry name" value="Winged helix' DNA-binding domain"/>
    <property type="match status" value="1"/>
</dbReference>
<dbReference type="PROSITE" id="PS50949">
    <property type="entry name" value="HTH_GNTR"/>
    <property type="match status" value="1"/>
</dbReference>
<dbReference type="InterPro" id="IPR036388">
    <property type="entry name" value="WH-like_DNA-bd_sf"/>
</dbReference>
<evidence type="ECO:0000256" key="3">
    <source>
        <dbReference type="ARBA" id="ARBA00023125"/>
    </source>
</evidence>
<evidence type="ECO:0000256" key="1">
    <source>
        <dbReference type="ARBA" id="ARBA00022491"/>
    </source>
</evidence>
<dbReference type="EMBL" id="MWPS01000008">
    <property type="protein sequence ID" value="OPG17042.1"/>
    <property type="molecule type" value="Genomic_DNA"/>
</dbReference>
<dbReference type="GO" id="GO:0000976">
    <property type="term" value="F:transcription cis-regulatory region binding"/>
    <property type="evidence" value="ECO:0007669"/>
    <property type="project" value="TreeGrafter"/>
</dbReference>
<dbReference type="InterPro" id="IPR000524">
    <property type="entry name" value="Tscrpt_reg_HTH_GntR"/>
</dbReference>
<reference evidence="6 7" key="1">
    <citation type="submission" date="2017-02" db="EMBL/GenBank/DDBJ databases">
        <title>Draft genome of Acidibacillus ferrooxidans Huett2.</title>
        <authorList>
            <person name="Schopf S."/>
        </authorList>
    </citation>
    <scope>NUCLEOTIDE SEQUENCE [LARGE SCALE GENOMIC DNA]</scope>
    <source>
        <strain evidence="6 7">Huett2</strain>
    </source>
</reference>
<dbReference type="PANTHER" id="PTHR30146:SF95">
    <property type="entry name" value="RIBOSE OPERON REPRESSOR"/>
    <property type="match status" value="1"/>
</dbReference>
<dbReference type="GO" id="GO:0003700">
    <property type="term" value="F:DNA-binding transcription factor activity"/>
    <property type="evidence" value="ECO:0007669"/>
    <property type="project" value="InterPro"/>
</dbReference>
<dbReference type="SUPFAM" id="SSF53822">
    <property type="entry name" value="Periplasmic binding protein-like I"/>
    <property type="match status" value="1"/>
</dbReference>
<keyword evidence="1" id="KW-0678">Repressor</keyword>
<dbReference type="SMART" id="SM00345">
    <property type="entry name" value="HTH_GNTR"/>
    <property type="match status" value="1"/>
</dbReference>
<dbReference type="Pfam" id="PF13377">
    <property type="entry name" value="Peripla_BP_3"/>
    <property type="match status" value="1"/>
</dbReference>
<dbReference type="CDD" id="cd07377">
    <property type="entry name" value="WHTH_GntR"/>
    <property type="match status" value="1"/>
</dbReference>
<evidence type="ECO:0000313" key="7">
    <source>
        <dbReference type="Proteomes" id="UP000190229"/>
    </source>
</evidence>
<dbReference type="Pfam" id="PF00392">
    <property type="entry name" value="GntR"/>
    <property type="match status" value="1"/>
</dbReference>
<dbReference type="InterPro" id="IPR028082">
    <property type="entry name" value="Peripla_BP_I"/>
</dbReference>
<keyword evidence="7" id="KW-1185">Reference proteome</keyword>
<gene>
    <name evidence="6" type="ORF">B2M26_03315</name>
</gene>
<protein>
    <recommendedName>
        <fullName evidence="5">HTH gntR-type domain-containing protein</fullName>
    </recommendedName>
</protein>
<evidence type="ECO:0000313" key="6">
    <source>
        <dbReference type="EMBL" id="OPG17042.1"/>
    </source>
</evidence>
<organism evidence="6 7">
    <name type="scientific">Ferroacidibacillus organovorans</name>
    <dbReference type="NCBI Taxonomy" id="1765683"/>
    <lineage>
        <taxon>Bacteria</taxon>
        <taxon>Bacillati</taxon>
        <taxon>Bacillota</taxon>
        <taxon>Bacilli</taxon>
        <taxon>Bacillales</taxon>
        <taxon>Alicyclobacillaceae</taxon>
        <taxon>Ferroacidibacillus</taxon>
    </lineage>
</organism>
<keyword evidence="3" id="KW-0238">DNA-binding</keyword>
<keyword evidence="2" id="KW-0805">Transcription regulation</keyword>
<keyword evidence="4" id="KW-0804">Transcription</keyword>
<evidence type="ECO:0000259" key="5">
    <source>
        <dbReference type="PROSITE" id="PS50949"/>
    </source>
</evidence>
<proteinExistence type="predicted"/>
<dbReference type="AlphaFoldDB" id="A0A1V4EW14"/>